<evidence type="ECO:0000313" key="2">
    <source>
        <dbReference type="EMBL" id="EHM09407.1"/>
    </source>
</evidence>
<sequence>MIWVDLHLHSTCSDGTVKPSDLPKLGRRLGLSVMALTDHDTTDGNEEFLRSCRRHRVKGIPGVEVSAEAPYTLHVLGYRVSSGGPLEEALAWVREGREERNHRICSKLSALGVPVSMEEARSEAGSDLVGRPHIARVLVRKGYASDPMDAFNRFLGRGAPAYVSRRRLSPGDAIDLIRQSGGLAVMAHPLQTGLGWDDLYRLVVEMRSMGLWGVECFHSSASREDSLRLFQMCAELSLVPTGGSDFHGENKPWVSMGVPVEPTWIPWARLGVDL</sequence>
<accession>H0UNS1</accession>
<dbReference type="STRING" id="926567.TheveDRAFT_0227"/>
<dbReference type="SUPFAM" id="SSF89550">
    <property type="entry name" value="PHP domain-like"/>
    <property type="match status" value="1"/>
</dbReference>
<keyword evidence="3" id="KW-1185">Reference proteome</keyword>
<dbReference type="InterPro" id="IPR052018">
    <property type="entry name" value="PHP_domain"/>
</dbReference>
<dbReference type="Gene3D" id="1.10.150.650">
    <property type="match status" value="1"/>
</dbReference>
<dbReference type="PANTHER" id="PTHR42924">
    <property type="entry name" value="EXONUCLEASE"/>
    <property type="match status" value="1"/>
</dbReference>
<name>H0UNS1_9BACT</name>
<dbReference type="HOGENOM" id="CLU_067347_1_0_0"/>
<protein>
    <submittedName>
        <fullName evidence="2">Putative metal-dependent phosphoesterase, PHP family</fullName>
    </submittedName>
</protein>
<dbReference type="OrthoDB" id="9804333at2"/>
<proteinExistence type="predicted"/>
<evidence type="ECO:0000259" key="1">
    <source>
        <dbReference type="SMART" id="SM00481"/>
    </source>
</evidence>
<dbReference type="InterPro" id="IPR003141">
    <property type="entry name" value="Pol/His_phosphatase_N"/>
</dbReference>
<dbReference type="SMART" id="SM00481">
    <property type="entry name" value="POLIIIAc"/>
    <property type="match status" value="1"/>
</dbReference>
<evidence type="ECO:0000313" key="3">
    <source>
        <dbReference type="Proteomes" id="UP000005730"/>
    </source>
</evidence>
<dbReference type="Gene3D" id="3.20.20.140">
    <property type="entry name" value="Metal-dependent hydrolases"/>
    <property type="match status" value="1"/>
</dbReference>
<dbReference type="RefSeq" id="WP_006582900.1">
    <property type="nucleotide sequence ID" value="NZ_CM001377.1"/>
</dbReference>
<dbReference type="InterPro" id="IPR004013">
    <property type="entry name" value="PHP_dom"/>
</dbReference>
<feature type="domain" description="Polymerase/histidinol phosphatase N-terminal" evidence="1">
    <location>
        <begin position="4"/>
        <end position="69"/>
    </location>
</feature>
<dbReference type="Proteomes" id="UP000005730">
    <property type="component" value="Chromosome"/>
</dbReference>
<dbReference type="AlphaFoldDB" id="H0UNS1"/>
<dbReference type="Pfam" id="PF02811">
    <property type="entry name" value="PHP"/>
    <property type="match status" value="1"/>
</dbReference>
<dbReference type="eggNOG" id="COG0613">
    <property type="taxonomic scope" value="Bacteria"/>
</dbReference>
<dbReference type="CDD" id="cd07438">
    <property type="entry name" value="PHP_HisPPase_AMP"/>
    <property type="match status" value="1"/>
</dbReference>
<reference evidence="2 3" key="1">
    <citation type="submission" date="2011-10" db="EMBL/GenBank/DDBJ databases">
        <title>The Noncontiguous Finished genome of Thermanaerovibrio velox DSM 12556.</title>
        <authorList>
            <consortium name="US DOE Joint Genome Institute (JGI-PGF)"/>
            <person name="Lucas S."/>
            <person name="Copeland A."/>
            <person name="Lapidus A."/>
            <person name="Glavina del Rio T."/>
            <person name="Dalin E."/>
            <person name="Tice H."/>
            <person name="Bruce D."/>
            <person name="Goodwin L."/>
            <person name="Pitluck S."/>
            <person name="Peters L."/>
            <person name="Mikhailova N."/>
            <person name="Teshima H."/>
            <person name="Kyrpides N."/>
            <person name="Mavromatis K."/>
            <person name="Ivanova N."/>
            <person name="Markowitz V."/>
            <person name="Cheng J.-F."/>
            <person name="Hugenholtz P."/>
            <person name="Woyke T."/>
            <person name="Wu D."/>
            <person name="Spring S."/>
            <person name="Brambilla E.-M."/>
            <person name="Klenk H.-P."/>
            <person name="Eisen J.A."/>
        </authorList>
    </citation>
    <scope>NUCLEOTIDE SEQUENCE [LARGE SCALE GENOMIC DNA]</scope>
    <source>
        <strain evidence="2 3">DSM 12556</strain>
    </source>
</reference>
<gene>
    <name evidence="2" type="ORF">TheveDRAFT_0227</name>
</gene>
<dbReference type="InterPro" id="IPR016195">
    <property type="entry name" value="Pol/histidinol_Pase-like"/>
</dbReference>
<dbReference type="GO" id="GO:0035312">
    <property type="term" value="F:5'-3' DNA exonuclease activity"/>
    <property type="evidence" value="ECO:0007669"/>
    <property type="project" value="TreeGrafter"/>
</dbReference>
<organism evidence="2 3">
    <name type="scientific">Thermanaerovibrio velox DSM 12556</name>
    <dbReference type="NCBI Taxonomy" id="926567"/>
    <lineage>
        <taxon>Bacteria</taxon>
        <taxon>Thermotogati</taxon>
        <taxon>Synergistota</taxon>
        <taxon>Synergistia</taxon>
        <taxon>Synergistales</taxon>
        <taxon>Synergistaceae</taxon>
        <taxon>Thermanaerovibrio</taxon>
    </lineage>
</organism>
<dbReference type="GO" id="GO:0004534">
    <property type="term" value="F:5'-3' RNA exonuclease activity"/>
    <property type="evidence" value="ECO:0007669"/>
    <property type="project" value="TreeGrafter"/>
</dbReference>
<dbReference type="PANTHER" id="PTHR42924:SF3">
    <property type="entry name" value="POLYMERASE_HISTIDINOL PHOSPHATASE N-TERMINAL DOMAIN-CONTAINING PROTEIN"/>
    <property type="match status" value="1"/>
</dbReference>
<dbReference type="EMBL" id="CM001377">
    <property type="protein sequence ID" value="EHM09407.1"/>
    <property type="molecule type" value="Genomic_DNA"/>
</dbReference>